<dbReference type="Proteomes" id="UP001174136">
    <property type="component" value="Unassembled WGS sequence"/>
</dbReference>
<keyword evidence="3 7" id="KW-0418">Kinase</keyword>
<comment type="caution">
    <text evidence="7">The sequence shown here is derived from an EMBL/GenBank/DDBJ whole genome shotgun (WGS) entry which is preliminary data.</text>
</comment>
<dbReference type="SUPFAM" id="SSF111331">
    <property type="entry name" value="NAD kinase/diacylglycerol kinase-like"/>
    <property type="match status" value="1"/>
</dbReference>
<evidence type="ECO:0000256" key="1">
    <source>
        <dbReference type="ARBA" id="ARBA00022679"/>
    </source>
</evidence>
<evidence type="ECO:0000259" key="6">
    <source>
        <dbReference type="SMART" id="SM00045"/>
    </source>
</evidence>
<dbReference type="InterPro" id="IPR016064">
    <property type="entry name" value="NAD/diacylglycerol_kinase_sf"/>
</dbReference>
<dbReference type="GO" id="GO:0005886">
    <property type="term" value="C:plasma membrane"/>
    <property type="evidence" value="ECO:0007669"/>
    <property type="project" value="TreeGrafter"/>
</dbReference>
<dbReference type="SMART" id="SM00045">
    <property type="entry name" value="DAGKa"/>
    <property type="match status" value="1"/>
</dbReference>
<keyword evidence="2" id="KW-0547">Nucleotide-binding</keyword>
<evidence type="ECO:0000313" key="7">
    <source>
        <dbReference type="EMBL" id="KAK0138296.1"/>
    </source>
</evidence>
<accession>A0AA47MDX4</accession>
<keyword evidence="1" id="KW-0808">Transferase</keyword>
<dbReference type="PANTHER" id="PTHR11255">
    <property type="entry name" value="DIACYLGLYCEROL KINASE"/>
    <property type="match status" value="1"/>
</dbReference>
<dbReference type="GO" id="GO:0007200">
    <property type="term" value="P:phospholipase C-activating G protein-coupled receptor signaling pathway"/>
    <property type="evidence" value="ECO:0007669"/>
    <property type="project" value="InterPro"/>
</dbReference>
<dbReference type="EMBL" id="JAOPHQ010004673">
    <property type="protein sequence ID" value="KAK0138296.1"/>
    <property type="molecule type" value="Genomic_DNA"/>
</dbReference>
<organism evidence="7 8">
    <name type="scientific">Merluccius polli</name>
    <name type="common">Benguela hake</name>
    <name type="synonym">Merluccius cadenati</name>
    <dbReference type="NCBI Taxonomy" id="89951"/>
    <lineage>
        <taxon>Eukaryota</taxon>
        <taxon>Metazoa</taxon>
        <taxon>Chordata</taxon>
        <taxon>Craniata</taxon>
        <taxon>Vertebrata</taxon>
        <taxon>Euteleostomi</taxon>
        <taxon>Actinopterygii</taxon>
        <taxon>Neopterygii</taxon>
        <taxon>Teleostei</taxon>
        <taxon>Neoteleostei</taxon>
        <taxon>Acanthomorphata</taxon>
        <taxon>Zeiogadaria</taxon>
        <taxon>Gadariae</taxon>
        <taxon>Gadiformes</taxon>
        <taxon>Gadoidei</taxon>
        <taxon>Merlucciidae</taxon>
        <taxon>Merluccius</taxon>
    </lineage>
</organism>
<gene>
    <name evidence="7" type="primary">DGKB_0</name>
    <name evidence="7" type="ORF">N1851_025390</name>
</gene>
<dbReference type="Pfam" id="PF00609">
    <property type="entry name" value="DAGK_acc"/>
    <property type="match status" value="2"/>
</dbReference>
<dbReference type="GO" id="GO:0005524">
    <property type="term" value="F:ATP binding"/>
    <property type="evidence" value="ECO:0007669"/>
    <property type="project" value="UniProtKB-KW"/>
</dbReference>
<dbReference type="Gene3D" id="2.60.200.40">
    <property type="match status" value="1"/>
</dbReference>
<evidence type="ECO:0000256" key="4">
    <source>
        <dbReference type="ARBA" id="ARBA00022840"/>
    </source>
</evidence>
<keyword evidence="8" id="KW-1185">Reference proteome</keyword>
<feature type="domain" description="Diacylglycerol kinase accessory" evidence="6">
    <location>
        <begin position="61"/>
        <end position="142"/>
    </location>
</feature>
<proteinExistence type="predicted"/>
<feature type="signal peptide" evidence="5">
    <location>
        <begin position="1"/>
        <end position="16"/>
    </location>
</feature>
<evidence type="ECO:0000256" key="5">
    <source>
        <dbReference type="SAM" id="SignalP"/>
    </source>
</evidence>
<evidence type="ECO:0000256" key="3">
    <source>
        <dbReference type="ARBA" id="ARBA00022777"/>
    </source>
</evidence>
<evidence type="ECO:0000313" key="8">
    <source>
        <dbReference type="Proteomes" id="UP001174136"/>
    </source>
</evidence>
<name>A0AA47MDX4_MERPO</name>
<dbReference type="InterPro" id="IPR000756">
    <property type="entry name" value="Diacylglycerol_kin_accessory"/>
</dbReference>
<keyword evidence="4" id="KW-0067">ATP-binding</keyword>
<dbReference type="AlphaFoldDB" id="A0AA47MDX4"/>
<evidence type="ECO:0000256" key="2">
    <source>
        <dbReference type="ARBA" id="ARBA00022741"/>
    </source>
</evidence>
<keyword evidence="5" id="KW-0732">Signal</keyword>
<feature type="chain" id="PRO_5041429953" evidence="5">
    <location>
        <begin position="17"/>
        <end position="187"/>
    </location>
</feature>
<protein>
    <submittedName>
        <fullName evidence="7">Diacylglycerol kinase beta</fullName>
    </submittedName>
</protein>
<sequence length="187" mass="20898">MTSLLWFLIRSCGTLGGYDGMDLSRILKDLEVSTPVLVDRWSVQVVTDQDQEKGDPVPYEIINNYLSIGVDASIAHRFHTMREKHPQKLNSRRQRTQTVGLEGVIEMGQIYTGLKSAVRLAKTSQITIRTSKALPMQIDGEPWMQPPCTVSPAATEKQIPMAVLSTTANPCRTYPLCTKHTWSILAL</sequence>
<dbReference type="PANTHER" id="PTHR11255:SF38">
    <property type="entry name" value="DIACYLGLYCEROL KINASE ALPHA"/>
    <property type="match status" value="1"/>
</dbReference>
<dbReference type="GO" id="GO:0004143">
    <property type="term" value="F:ATP-dependent diacylglycerol kinase activity"/>
    <property type="evidence" value="ECO:0007669"/>
    <property type="project" value="InterPro"/>
</dbReference>
<reference evidence="7" key="1">
    <citation type="journal article" date="2023" name="Front. Mar. Sci.">
        <title>A new Merluccius polli reference genome to investigate the effects of global change in West African waters.</title>
        <authorList>
            <person name="Mateo J.L."/>
            <person name="Blanco-Fernandez C."/>
            <person name="Garcia-Vazquez E."/>
            <person name="Machado-Schiaffino G."/>
        </authorList>
    </citation>
    <scope>NUCLEOTIDE SEQUENCE</scope>
    <source>
        <strain evidence="7">C29</strain>
        <tissue evidence="7">Fin</tissue>
    </source>
</reference>
<dbReference type="InterPro" id="IPR037607">
    <property type="entry name" value="DGK"/>
</dbReference>